<sequence length="216" mass="24666">MELLPKGSPSGPPSLVYILSPSPNIDAPLSQITSRPYSVAWFSAVVTILHDRGDYKDDAQFFVTKYLKPNRRARMFEVCNEDMAEFSRRYQRVSDLMVSEHPKFLDEVDRLCEQYKYMWARTVFPVKNPEPNVVDVEIKRNDECMPNKKTASPSPLDLIMQAEAPKADIWRCRQPSSLPAPEDNGFDFTVSISKSKTSRYSSVNFSSDNNPNLTDD</sequence>
<reference evidence="2" key="1">
    <citation type="journal article" date="2020" name="Stud. Mycol.">
        <title>101 Dothideomycetes genomes: a test case for predicting lifestyles and emergence of pathogens.</title>
        <authorList>
            <person name="Haridas S."/>
            <person name="Albert R."/>
            <person name="Binder M."/>
            <person name="Bloem J."/>
            <person name="Labutti K."/>
            <person name="Salamov A."/>
            <person name="Andreopoulos B."/>
            <person name="Baker S."/>
            <person name="Barry K."/>
            <person name="Bills G."/>
            <person name="Bluhm B."/>
            <person name="Cannon C."/>
            <person name="Castanera R."/>
            <person name="Culley D."/>
            <person name="Daum C."/>
            <person name="Ezra D."/>
            <person name="Gonzalez J."/>
            <person name="Henrissat B."/>
            <person name="Kuo A."/>
            <person name="Liang C."/>
            <person name="Lipzen A."/>
            <person name="Lutzoni F."/>
            <person name="Magnuson J."/>
            <person name="Mondo S."/>
            <person name="Nolan M."/>
            <person name="Ohm R."/>
            <person name="Pangilinan J."/>
            <person name="Park H.-J."/>
            <person name="Ramirez L."/>
            <person name="Alfaro M."/>
            <person name="Sun H."/>
            <person name="Tritt A."/>
            <person name="Yoshinaga Y."/>
            <person name="Zwiers L.-H."/>
            <person name="Turgeon B."/>
            <person name="Goodwin S."/>
            <person name="Spatafora J."/>
            <person name="Crous P."/>
            <person name="Grigoriev I."/>
        </authorList>
    </citation>
    <scope>NUCLEOTIDE SEQUENCE</scope>
    <source>
        <strain evidence="2">CBS 207.26</strain>
    </source>
</reference>
<dbReference type="AlphaFoldDB" id="A0A6A6E9I3"/>
<evidence type="ECO:0000313" key="3">
    <source>
        <dbReference type="Proteomes" id="UP000800200"/>
    </source>
</evidence>
<evidence type="ECO:0000256" key="1">
    <source>
        <dbReference type="SAM" id="MobiDB-lite"/>
    </source>
</evidence>
<organism evidence="2 3">
    <name type="scientific">Zopfia rhizophila CBS 207.26</name>
    <dbReference type="NCBI Taxonomy" id="1314779"/>
    <lineage>
        <taxon>Eukaryota</taxon>
        <taxon>Fungi</taxon>
        <taxon>Dikarya</taxon>
        <taxon>Ascomycota</taxon>
        <taxon>Pezizomycotina</taxon>
        <taxon>Dothideomycetes</taxon>
        <taxon>Dothideomycetes incertae sedis</taxon>
        <taxon>Zopfiaceae</taxon>
        <taxon>Zopfia</taxon>
    </lineage>
</organism>
<name>A0A6A6E9I3_9PEZI</name>
<protein>
    <submittedName>
        <fullName evidence="2">Uncharacterized protein</fullName>
    </submittedName>
</protein>
<keyword evidence="3" id="KW-1185">Reference proteome</keyword>
<feature type="region of interest" description="Disordered" evidence="1">
    <location>
        <begin position="196"/>
        <end position="216"/>
    </location>
</feature>
<gene>
    <name evidence="2" type="ORF">K469DRAFT_684642</name>
</gene>
<evidence type="ECO:0000313" key="2">
    <source>
        <dbReference type="EMBL" id="KAF2188627.1"/>
    </source>
</evidence>
<dbReference type="EMBL" id="ML994623">
    <property type="protein sequence ID" value="KAF2188627.1"/>
    <property type="molecule type" value="Genomic_DNA"/>
</dbReference>
<dbReference type="Proteomes" id="UP000800200">
    <property type="component" value="Unassembled WGS sequence"/>
</dbReference>
<proteinExistence type="predicted"/>
<feature type="compositionally biased region" description="Polar residues" evidence="1">
    <location>
        <begin position="203"/>
        <end position="216"/>
    </location>
</feature>
<accession>A0A6A6E9I3</accession>